<name>A0ABZ2L309_9BACT</name>
<accession>A0ABZ2L309</accession>
<keyword evidence="2" id="KW-1185">Reference proteome</keyword>
<evidence type="ECO:0000313" key="2">
    <source>
        <dbReference type="Proteomes" id="UP001374803"/>
    </source>
</evidence>
<dbReference type="Proteomes" id="UP001374803">
    <property type="component" value="Chromosome"/>
</dbReference>
<organism evidence="1 2">
    <name type="scientific">Pendulispora rubella</name>
    <dbReference type="NCBI Taxonomy" id="2741070"/>
    <lineage>
        <taxon>Bacteria</taxon>
        <taxon>Pseudomonadati</taxon>
        <taxon>Myxococcota</taxon>
        <taxon>Myxococcia</taxon>
        <taxon>Myxococcales</taxon>
        <taxon>Sorangiineae</taxon>
        <taxon>Pendulisporaceae</taxon>
        <taxon>Pendulispora</taxon>
    </lineage>
</organism>
<sequence length="104" mass="10941">MKAAALVVLALVACGGARQDAGSKYPAREEGCTVELFHDAPTKPSENIGPVSASCDETVAEADCLRTLKDQACKLGGDMVWGVATEPVRKNGRQQWSGRAAHSK</sequence>
<dbReference type="RefSeq" id="WP_394833578.1">
    <property type="nucleotide sequence ID" value="NZ_CP089929.1"/>
</dbReference>
<protein>
    <recommendedName>
        <fullName evidence="3">Lipoprotein</fullName>
    </recommendedName>
</protein>
<reference evidence="1" key="1">
    <citation type="submission" date="2021-12" db="EMBL/GenBank/DDBJ databases">
        <title>Discovery of the Pendulisporaceae a myxobacterial family with distinct sporulation behavior and unique specialized metabolism.</title>
        <authorList>
            <person name="Garcia R."/>
            <person name="Popoff A."/>
            <person name="Bader C.D."/>
            <person name="Loehr J."/>
            <person name="Walesch S."/>
            <person name="Walt C."/>
            <person name="Boldt J."/>
            <person name="Bunk B."/>
            <person name="Haeckl F.J.F.P.J."/>
            <person name="Gunesch A.P."/>
            <person name="Birkelbach J."/>
            <person name="Nuebel U."/>
            <person name="Pietschmann T."/>
            <person name="Bach T."/>
            <person name="Mueller R."/>
        </authorList>
    </citation>
    <scope>NUCLEOTIDE SEQUENCE</scope>
    <source>
        <strain evidence="1">MSr11367</strain>
    </source>
</reference>
<dbReference type="EMBL" id="CP089983">
    <property type="protein sequence ID" value="WXB03944.1"/>
    <property type="molecule type" value="Genomic_DNA"/>
</dbReference>
<evidence type="ECO:0000313" key="1">
    <source>
        <dbReference type="EMBL" id="WXB03944.1"/>
    </source>
</evidence>
<evidence type="ECO:0008006" key="3">
    <source>
        <dbReference type="Google" id="ProtNLM"/>
    </source>
</evidence>
<gene>
    <name evidence="1" type="ORF">LVJ94_44435</name>
</gene>
<proteinExistence type="predicted"/>